<evidence type="ECO:0000313" key="2">
    <source>
        <dbReference type="Proteomes" id="UP001055879"/>
    </source>
</evidence>
<name>A0ACB9AAC1_ARCLA</name>
<sequence>MGRPEPSVLFAQTFAHAHLDEYVDEVIFSEPVIVSACEFLEQSSSSLSPTVTLLGATSPPSFALEVFVHCEGETRFRRLCQPFLYSPSSSNILEVEALVTSHLVVRGSYRSLSLVIYGNTGEDLGQFNIEVDLDSSLTNTVSIVEGNLEDLPTALNPVKSAIEEPISPLKSLSLLPIASDISVEMKQFLQVSFKILEMPNAGDALNTVVNSLVSTATTYSTQSLHCASTSHEQLAEGRLVDRGESYCDLSQVRKDLLDIFSSLQTTTGNSLPENLIENIFLESEGDLVTSRQLVDTLRQHYQAFSNSESVIRAQLPQSKLLMVWLSAALLLCSCKESCFNFVNGGGMKQLGDIFSKNEHSSAATLMLLGVVEQATRNSIGCEGFLGWWPREDDKIPVGVSEGYNQLLKLLMQKQRHDIASLATYILHRMRFYEVASRYEFAVLRVLGGSSSAGNVMSITMDMLASAKLQLKKLLKLINSRALVEDPSPVACTSRSLIFGETDGLLSYKATSRLITLSNCRFSDQDIDSHLLFLLKERGFLPLSAALLSSSTLRSEVGHAMDLFMDITSYIASIILSLVFCRSGLMFLLLDPELSTTVILALRGSDLRMQESVPLRYASVLISKGFFCRPREIGIVMKTHLRVVNVIDRLITSQAHSEELLWGLWELCCLSRSDCGRQALLAIGHFPEVISVLIAALHSVKELEPVSVNSGNSPLNLAIFHSAVEIFEVIVLDSTASSLSSWIEHAKELHKALHSSSPGSNRKDAPTRLLELIDGGVVYHKNGAIGLLRYAAVLASGGDAHMAATNILACDEMDVDNVVGDVSGSSDGNVIDNLLGKPITESRFLGFTLRDSSVAQLTTTFRILAFISDNSVVAGALYDEGAVMVIHAVVINCKLMLEKSSNNYDYLVDEGTECNTTSDILLERNREQSVVDLLVPCLSLLINLLHKLKETKEQHRNKKLVKALLHLHRELSPKLAACAVDLSYPYPDLALRFEAVCHLLASTLACWPVYGWTPTLFHFLLDSLHATSLLAMGPKETCSLLFLLNDLLPDEGVSLWKNGMPMLSAFRQLAVGTLLGPEKEREINWYLQSGHKEKLIGQLTPMLHKIAEIVLHCAISALVVIQDLLRIFIIRMACVHADSAAILLRPMILWIEEWLAESSALTDTDAYKVCRLLDFLASLLEHPRAKPILLSEGAIRMIAKVLKSSADVFNSDAKQLLESRSSTKLPQLSWCIPASRSISLISDSRTYLSPPGHDRHNAKILTTEDCSLLLFHLFRLIKFLPVGRELVACLLAFKDLGSSSEGRSGLLSVFLHVQSSYSEESESESRQVIDGKFDLIELNNTPLLFCWRTLLNTIETEDVPSVSAIEAVEALSSGALSFCMDKRSLNLKMVDAVKYLFGLPCGVSGADNSSEDNIKYILNLTSLLGSRLNNDEHATSRQAKEYANSLLLLLQRPSESVKADDVVSSIFQSLSSELQGPSKIQKISNFSIDRVEHYSLDSYADKFMWECPENLRDRFSQTGQSLRRKLTPLEGVNRRPRVDNSPAENMSQSAFSRGSGQFAAPSGPTRRDTFRLRKPNTSRPPSMHVDDYVARERNVDGTTSSNVIAVPRIGSSSGRPPSIHVDEFMARERERQNPVGMAGSMQVKNAPPENDPDAEKMNKSKQLRPDLDDDLQGLNIVFGGEESESDDGLPPFPQPDDNLQQPASVIDEQNSSRSIVEETESDVNESSHLSHLGTPVASNFDEGNQSDFSSRISVSRPDKSLTREPSISSEKKYFEVPEDARNGLMTSGVLSSSKPEKSSGFSSSANNKNSKSSTQGLADSRMLPNLYPNTSLGQAGNASLSGSSKEFYEQKFPLTQPPLPPMPPPPTISPVNPKTLDSNQSTHFQNSMRDVQPPLPPGFHVHSEYARTSLPSSGGSVRPQPPLPPTPPPYTAAASLSSLRTSTPPSSAYSQSNIGSSDLLQGFAPSNMTNLSGSGALLTSYPPPPLMPPMLFNRPGIPFNLYGTSPTANQGDNHSNLSQSFPIGLSSIQPLTQLQPLQPPQLPRPPQPPQHLRPPIPASTQSEQGMSSSVQMQVQQLQMVQPALGSPAHVYYQTMQQENFPHTQQHQHQHQQHRLDPQPQVQHQQGNSSNLQQQDASALSLQHVFSSPEAIQDLLGDRDKLVQLLEQHPKLMQMLQDKLHG</sequence>
<protein>
    <submittedName>
        <fullName evidence="1">Uncharacterized protein</fullName>
    </submittedName>
</protein>
<reference evidence="1 2" key="2">
    <citation type="journal article" date="2022" name="Mol. Ecol. Resour.">
        <title>The genomes of chicory, endive, great burdock and yacon provide insights into Asteraceae paleo-polyploidization history and plant inulin production.</title>
        <authorList>
            <person name="Fan W."/>
            <person name="Wang S."/>
            <person name="Wang H."/>
            <person name="Wang A."/>
            <person name="Jiang F."/>
            <person name="Liu H."/>
            <person name="Zhao H."/>
            <person name="Xu D."/>
            <person name="Zhang Y."/>
        </authorList>
    </citation>
    <scope>NUCLEOTIDE SEQUENCE [LARGE SCALE GENOMIC DNA]</scope>
    <source>
        <strain evidence="2">cv. Niubang</strain>
    </source>
</reference>
<gene>
    <name evidence="1" type="ORF">L6452_24398</name>
</gene>
<evidence type="ECO:0000313" key="1">
    <source>
        <dbReference type="EMBL" id="KAI3706569.1"/>
    </source>
</evidence>
<proteinExistence type="predicted"/>
<dbReference type="EMBL" id="CM042054">
    <property type="protein sequence ID" value="KAI3706569.1"/>
    <property type="molecule type" value="Genomic_DNA"/>
</dbReference>
<comment type="caution">
    <text evidence="1">The sequence shown here is derived from an EMBL/GenBank/DDBJ whole genome shotgun (WGS) entry which is preliminary data.</text>
</comment>
<dbReference type="Proteomes" id="UP001055879">
    <property type="component" value="Linkage Group LG08"/>
</dbReference>
<accession>A0ACB9AAC1</accession>
<organism evidence="1 2">
    <name type="scientific">Arctium lappa</name>
    <name type="common">Greater burdock</name>
    <name type="synonym">Lappa major</name>
    <dbReference type="NCBI Taxonomy" id="4217"/>
    <lineage>
        <taxon>Eukaryota</taxon>
        <taxon>Viridiplantae</taxon>
        <taxon>Streptophyta</taxon>
        <taxon>Embryophyta</taxon>
        <taxon>Tracheophyta</taxon>
        <taxon>Spermatophyta</taxon>
        <taxon>Magnoliopsida</taxon>
        <taxon>eudicotyledons</taxon>
        <taxon>Gunneridae</taxon>
        <taxon>Pentapetalae</taxon>
        <taxon>asterids</taxon>
        <taxon>campanulids</taxon>
        <taxon>Asterales</taxon>
        <taxon>Asteraceae</taxon>
        <taxon>Carduoideae</taxon>
        <taxon>Cardueae</taxon>
        <taxon>Arctiinae</taxon>
        <taxon>Arctium</taxon>
    </lineage>
</organism>
<reference evidence="2" key="1">
    <citation type="journal article" date="2022" name="Mol. Ecol. Resour.">
        <title>The genomes of chicory, endive, great burdock and yacon provide insights into Asteraceae palaeo-polyploidization history and plant inulin production.</title>
        <authorList>
            <person name="Fan W."/>
            <person name="Wang S."/>
            <person name="Wang H."/>
            <person name="Wang A."/>
            <person name="Jiang F."/>
            <person name="Liu H."/>
            <person name="Zhao H."/>
            <person name="Xu D."/>
            <person name="Zhang Y."/>
        </authorList>
    </citation>
    <scope>NUCLEOTIDE SEQUENCE [LARGE SCALE GENOMIC DNA]</scope>
    <source>
        <strain evidence="2">cv. Niubang</strain>
    </source>
</reference>
<keyword evidence="2" id="KW-1185">Reference proteome</keyword>